<evidence type="ECO:0000256" key="5">
    <source>
        <dbReference type="SAM" id="MobiDB-lite"/>
    </source>
</evidence>
<evidence type="ECO:0000256" key="2">
    <source>
        <dbReference type="ARBA" id="ARBA00010225"/>
    </source>
</evidence>
<dbReference type="PANTHER" id="PTHR16023">
    <property type="entry name" value="TAX1 BINDING PROTEIN-RELATED"/>
    <property type="match status" value="1"/>
</dbReference>
<dbReference type="Pfam" id="PF12755">
    <property type="entry name" value="Vac14_Fab1_bd"/>
    <property type="match status" value="1"/>
</dbReference>
<dbReference type="Gene3D" id="1.25.10.10">
    <property type="entry name" value="Leucine-rich Repeat Variant"/>
    <property type="match status" value="1"/>
</dbReference>
<feature type="domain" description="Vacuolar protein 14 C-terminal Fig4-binding" evidence="6">
    <location>
        <begin position="615"/>
        <end position="728"/>
    </location>
</feature>
<comment type="similarity">
    <text evidence="2">Belongs to the VAC14 family.</text>
</comment>
<name>A0AAD9MPA3_PROWI</name>
<feature type="region of interest" description="Disordered" evidence="5">
    <location>
        <begin position="403"/>
        <end position="444"/>
    </location>
</feature>
<dbReference type="InterPro" id="IPR021841">
    <property type="entry name" value="VAC14_Fig4p-bd"/>
</dbReference>
<sequence length="1001" mass="107623">MAHPEPGMAVLPPAITKNIADKFYDKRKIAALEVEQIVRSMAVAHNRGAIEDLVDTLSNSYALSAKNNARKGGLLCLAASAVGLAAAPDDAGLTMAADLMPRLVKPVLASFTDPDPRVRYYALEALYNIAKSTRGHFLAVFSEVFDALFRVCADVDQSVQNAAAFLNNLVKDILAESEGFRLEGFFQQLALCMDVDDPHKRQFLLGWVSLLEGLPGRDLWPHLPELLPGMLSMLADPAPEIAQSASRVLADLEGDHFVDEPGTPSGAARADERDRTDAQIAAVMAATLSRSASGWLFGELPAGAALNAFEGAARPPRPRTSALAAQAAEALIPETALRWLHGLLALGRRRARAAPGAAPGAAFPVPLQEHCPAILEAAAKRLNDELIEDVRRTLEAGRDRRRALGNSGSVSGGAEPIAIRSAGSSGSLRSEGTSPPLRTASGRLVPVSSIEAHPLWERQRRQNAELATSAAGSPRDVRGVEDAPGGQPPRADAGGSAPAVVLDAGTLLGSTLAALESPSEAIKLAALLWLPLLLRQVPALGSDAADSAAVAEQALSVLSELARRPEHARAVLLGIVDAFRGAAGAKLLQRRGVLIVQTLADRLGALRVLASLWWRARADAHAARVFSSLLRSWAPSGAASLSLALLAGADDLACGMLGVLASPLVALRVDTMVEACQLVSLLDSPAFAALRLRLLDPEDHPALRRALRSLLMLLPQGDAFRTLSTRMAALPREESRYDGRATKASKDDAAKQNSSNLIDEAALLAEFRRVQEGLALKEESAAAPLWGLVPSFTKADEVPDFWRMFNARSETLAERPAFQRLLASRRCLVIVAGFYEWKKEHRSAKQPYYIHFQDDRPLVMAGLYDTWAGKEGTLQTYTILTTDSGPRLNWLHDRMPVLLPTEEAQDRWLNVDSGQAGAWFGLCGPYTGEDLVWHPVTPDMGSPKVQGPDCCAPLKRMTVDQFFGTAKKRRQEQRAEASPQPTPDPKQPSLFKFMSPVKKTT</sequence>
<dbReference type="InterPro" id="IPR036590">
    <property type="entry name" value="SRAP-like"/>
</dbReference>
<dbReference type="GO" id="GO:0106300">
    <property type="term" value="P:protein-DNA covalent cross-linking repair"/>
    <property type="evidence" value="ECO:0007669"/>
    <property type="project" value="InterPro"/>
</dbReference>
<gene>
    <name evidence="7" type="ORF">QBZ16_000540</name>
</gene>
<dbReference type="Gene3D" id="3.90.1680.10">
    <property type="entry name" value="SOS response associated peptidase-like"/>
    <property type="match status" value="1"/>
</dbReference>
<evidence type="ECO:0000256" key="3">
    <source>
        <dbReference type="ARBA" id="ARBA00022737"/>
    </source>
</evidence>
<comment type="caution">
    <text evidence="7">The sequence shown here is derived from an EMBL/GenBank/DDBJ whole genome shotgun (WGS) entry which is preliminary data.</text>
</comment>
<dbReference type="GO" id="GO:0010008">
    <property type="term" value="C:endosome membrane"/>
    <property type="evidence" value="ECO:0007669"/>
    <property type="project" value="TreeGrafter"/>
</dbReference>
<evidence type="ECO:0000256" key="1">
    <source>
        <dbReference type="ARBA" id="ARBA00004308"/>
    </source>
</evidence>
<proteinExistence type="inferred from homology"/>
<dbReference type="GO" id="GO:0003697">
    <property type="term" value="F:single-stranded DNA binding"/>
    <property type="evidence" value="ECO:0007669"/>
    <property type="project" value="InterPro"/>
</dbReference>
<reference evidence="7" key="1">
    <citation type="submission" date="2021-01" db="EMBL/GenBank/DDBJ databases">
        <authorList>
            <person name="Eckstrom K.M.E."/>
        </authorList>
    </citation>
    <scope>NUCLEOTIDE SEQUENCE</scope>
    <source>
        <strain evidence="7">UVCC 0001</strain>
    </source>
</reference>
<keyword evidence="8" id="KW-1185">Reference proteome</keyword>
<keyword evidence="3" id="KW-0677">Repeat</keyword>
<dbReference type="Pfam" id="PF02586">
    <property type="entry name" value="SRAP"/>
    <property type="match status" value="1"/>
</dbReference>
<evidence type="ECO:0000313" key="7">
    <source>
        <dbReference type="EMBL" id="KAK2080686.1"/>
    </source>
</evidence>
<dbReference type="AlphaFoldDB" id="A0AAD9MPA3"/>
<dbReference type="SUPFAM" id="SSF143081">
    <property type="entry name" value="BB1717-like"/>
    <property type="match status" value="1"/>
</dbReference>
<dbReference type="PANTHER" id="PTHR16023:SF0">
    <property type="entry name" value="PROTEIN VAC14 HOMOLOG"/>
    <property type="match status" value="1"/>
</dbReference>
<organism evidence="7 8">
    <name type="scientific">Prototheca wickerhamii</name>
    <dbReference type="NCBI Taxonomy" id="3111"/>
    <lineage>
        <taxon>Eukaryota</taxon>
        <taxon>Viridiplantae</taxon>
        <taxon>Chlorophyta</taxon>
        <taxon>core chlorophytes</taxon>
        <taxon>Trebouxiophyceae</taxon>
        <taxon>Chlorellales</taxon>
        <taxon>Chlorellaceae</taxon>
        <taxon>Prototheca</taxon>
    </lineage>
</organism>
<dbReference type="GO" id="GO:0006661">
    <property type="term" value="P:phosphatidylinositol biosynthetic process"/>
    <property type="evidence" value="ECO:0007669"/>
    <property type="project" value="InterPro"/>
</dbReference>
<evidence type="ECO:0000313" key="8">
    <source>
        <dbReference type="Proteomes" id="UP001255856"/>
    </source>
</evidence>
<keyword evidence="4" id="KW-0472">Membrane</keyword>
<evidence type="ECO:0000256" key="4">
    <source>
        <dbReference type="ARBA" id="ARBA00023136"/>
    </source>
</evidence>
<dbReference type="GO" id="GO:0070772">
    <property type="term" value="C:PAS complex"/>
    <property type="evidence" value="ECO:0007669"/>
    <property type="project" value="InterPro"/>
</dbReference>
<dbReference type="InterPro" id="IPR003738">
    <property type="entry name" value="SRAP"/>
</dbReference>
<dbReference type="InterPro" id="IPR011989">
    <property type="entry name" value="ARM-like"/>
</dbReference>
<protein>
    <recommendedName>
        <fullName evidence="6">Vacuolar protein 14 C-terminal Fig4-binding domain-containing protein</fullName>
    </recommendedName>
</protein>
<evidence type="ECO:0000259" key="6">
    <source>
        <dbReference type="Pfam" id="PF11916"/>
    </source>
</evidence>
<feature type="compositionally biased region" description="Polar residues" evidence="5">
    <location>
        <begin position="422"/>
        <end position="433"/>
    </location>
</feature>
<dbReference type="InterPro" id="IPR016024">
    <property type="entry name" value="ARM-type_fold"/>
</dbReference>
<dbReference type="Pfam" id="PF11916">
    <property type="entry name" value="Vac14_Fig4_bd"/>
    <property type="match status" value="1"/>
</dbReference>
<feature type="region of interest" description="Disordered" evidence="5">
    <location>
        <begin position="964"/>
        <end position="1001"/>
    </location>
</feature>
<accession>A0AAD9MPA3</accession>
<dbReference type="SUPFAM" id="SSF48371">
    <property type="entry name" value="ARM repeat"/>
    <property type="match status" value="1"/>
</dbReference>
<feature type="region of interest" description="Disordered" evidence="5">
    <location>
        <begin position="461"/>
        <end position="496"/>
    </location>
</feature>
<dbReference type="InterPro" id="IPR026825">
    <property type="entry name" value="Vac14"/>
</dbReference>
<dbReference type="Proteomes" id="UP001255856">
    <property type="component" value="Unassembled WGS sequence"/>
</dbReference>
<dbReference type="EMBL" id="JASFZW010000001">
    <property type="protein sequence ID" value="KAK2080686.1"/>
    <property type="molecule type" value="Genomic_DNA"/>
</dbReference>
<comment type="subcellular location">
    <subcellularLocation>
        <location evidence="1">Endomembrane system</location>
    </subcellularLocation>
</comment>